<gene>
    <name evidence="1" type="ORF">QNI22_14250</name>
</gene>
<evidence type="ECO:0000313" key="2">
    <source>
        <dbReference type="Proteomes" id="UP001232063"/>
    </source>
</evidence>
<comment type="caution">
    <text evidence="1">The sequence shown here is derived from an EMBL/GenBank/DDBJ whole genome shotgun (WGS) entry which is preliminary data.</text>
</comment>
<dbReference type="AlphaFoldDB" id="A0AAE3UE25"/>
<accession>A0AAE3UE25</accession>
<sequence length="59" mass="6808">MKAILESPRQLAINNLIFLTYLNQGLLRLIHKDSDKQIYVDARGKRICHCLHTGFNTLV</sequence>
<dbReference type="EMBL" id="JASJOU010000004">
    <property type="protein sequence ID" value="MDJ1501825.1"/>
    <property type="molecule type" value="Genomic_DNA"/>
</dbReference>
<name>A0AAE3UE25_9BACT</name>
<organism evidence="1 2">
    <name type="scientific">Xanthocytophaga agilis</name>
    <dbReference type="NCBI Taxonomy" id="3048010"/>
    <lineage>
        <taxon>Bacteria</taxon>
        <taxon>Pseudomonadati</taxon>
        <taxon>Bacteroidota</taxon>
        <taxon>Cytophagia</taxon>
        <taxon>Cytophagales</taxon>
        <taxon>Rhodocytophagaceae</taxon>
        <taxon>Xanthocytophaga</taxon>
    </lineage>
</organism>
<dbReference type="RefSeq" id="WP_314511482.1">
    <property type="nucleotide sequence ID" value="NZ_JASJOU010000004.1"/>
</dbReference>
<protein>
    <submittedName>
        <fullName evidence="1">Uncharacterized protein</fullName>
    </submittedName>
</protein>
<keyword evidence="2" id="KW-1185">Reference proteome</keyword>
<reference evidence="1" key="1">
    <citation type="submission" date="2023-05" db="EMBL/GenBank/DDBJ databases">
        <authorList>
            <person name="Zhang X."/>
        </authorList>
    </citation>
    <scope>NUCLEOTIDE SEQUENCE</scope>
    <source>
        <strain evidence="1">BD1B2-1</strain>
    </source>
</reference>
<dbReference type="Proteomes" id="UP001232063">
    <property type="component" value="Unassembled WGS sequence"/>
</dbReference>
<proteinExistence type="predicted"/>
<evidence type="ECO:0000313" key="1">
    <source>
        <dbReference type="EMBL" id="MDJ1501825.1"/>
    </source>
</evidence>